<dbReference type="OrthoDB" id="7810870at2"/>
<gene>
    <name evidence="1" type="ORF">FHP24_05355</name>
</gene>
<reference evidence="1 2" key="1">
    <citation type="submission" date="2019-06" db="EMBL/GenBank/DDBJ databases">
        <title>The draft genome of Rhizobium smilacinae PTYR-5.</title>
        <authorList>
            <person name="Liu L."/>
            <person name="Li L."/>
            <person name="Zhang X."/>
        </authorList>
    </citation>
    <scope>NUCLEOTIDE SEQUENCE [LARGE SCALE GENOMIC DNA]</scope>
    <source>
        <strain evidence="1 2">PTYR-5</strain>
    </source>
</reference>
<dbReference type="RefSeq" id="WP_139673883.1">
    <property type="nucleotide sequence ID" value="NZ_VDMN01000001.1"/>
</dbReference>
<organism evidence="1 2">
    <name type="scientific">Aliirhizobium smilacinae</name>
    <dbReference type="NCBI Taxonomy" id="1395944"/>
    <lineage>
        <taxon>Bacteria</taxon>
        <taxon>Pseudomonadati</taxon>
        <taxon>Pseudomonadota</taxon>
        <taxon>Alphaproteobacteria</taxon>
        <taxon>Hyphomicrobiales</taxon>
        <taxon>Rhizobiaceae</taxon>
        <taxon>Aliirhizobium</taxon>
    </lineage>
</organism>
<proteinExistence type="predicted"/>
<keyword evidence="2" id="KW-1185">Reference proteome</keyword>
<comment type="caution">
    <text evidence="1">The sequence shown here is derived from an EMBL/GenBank/DDBJ whole genome shotgun (WGS) entry which is preliminary data.</text>
</comment>
<dbReference type="EMBL" id="VDMN01000001">
    <property type="protein sequence ID" value="TNM65675.1"/>
    <property type="molecule type" value="Genomic_DNA"/>
</dbReference>
<accession>A0A5C4XQA1</accession>
<evidence type="ECO:0000313" key="2">
    <source>
        <dbReference type="Proteomes" id="UP000311605"/>
    </source>
</evidence>
<dbReference type="Proteomes" id="UP000311605">
    <property type="component" value="Unassembled WGS sequence"/>
</dbReference>
<evidence type="ECO:0000313" key="1">
    <source>
        <dbReference type="EMBL" id="TNM65675.1"/>
    </source>
</evidence>
<sequence length="324" mass="35992">MAALHMGCFGPRPNPRGEGYVLRETIMMPASPLFPPGERRLAVVRCGDDSLHPTWAEGHHAFDVGVSYFGNDPHKAFPEARYVHRAKGGKWDGLLGFFQQFPEVIDRYDYFWLPDDDISAHPGDIDRLFGIGAAHQYQVFQPALNEHSYYSHLVTLLHPSFVVRYTNFVEVMVPVVSREILIRTIPLLEDTRSGFGIDFVWPLMAEEISGASFKGIAIVDSVSVCHTRPVGGSLHQFMSRSEGASAMDEMREMLSRVAGKRGAVINGVAVPRIRIISGIDVHGRHLKGVRLAISIGMDLIRRHTNRVQPVHPFAALKHAVKAGA</sequence>
<dbReference type="AlphaFoldDB" id="A0A5C4XQA1"/>
<name>A0A5C4XQA1_9HYPH</name>
<protein>
    <submittedName>
        <fullName evidence="1">DUF707 domain-containing protein</fullName>
    </submittedName>
</protein>